<evidence type="ECO:0000256" key="1">
    <source>
        <dbReference type="ARBA" id="ARBA00023015"/>
    </source>
</evidence>
<dbReference type="CDD" id="cd06267">
    <property type="entry name" value="PBP1_LacI_sugar_binding-like"/>
    <property type="match status" value="1"/>
</dbReference>
<keyword evidence="2" id="KW-0238">DNA-binding</keyword>
<accession>A0A6J4TKD5</accession>
<dbReference type="Pfam" id="PF13377">
    <property type="entry name" value="Peripla_BP_3"/>
    <property type="match status" value="1"/>
</dbReference>
<dbReference type="PANTHER" id="PTHR30146:SF109">
    <property type="entry name" value="HTH-TYPE TRANSCRIPTIONAL REGULATOR GALS"/>
    <property type="match status" value="1"/>
</dbReference>
<reference evidence="5" key="1">
    <citation type="submission" date="2020-02" db="EMBL/GenBank/DDBJ databases">
        <authorList>
            <person name="Meier V. D."/>
        </authorList>
    </citation>
    <scope>NUCLEOTIDE SEQUENCE</scope>
    <source>
        <strain evidence="5">AVDCRST_MAG79</strain>
    </source>
</reference>
<evidence type="ECO:0000256" key="2">
    <source>
        <dbReference type="ARBA" id="ARBA00023125"/>
    </source>
</evidence>
<dbReference type="SUPFAM" id="SSF53822">
    <property type="entry name" value="Periplasmic binding protein-like I"/>
    <property type="match status" value="1"/>
</dbReference>
<feature type="non-terminal residue" evidence="5">
    <location>
        <position position="1"/>
    </location>
</feature>
<sequence length="307" mass="32412">ALAARVHDAARMLGYRHNAAASALRRADGITASIGLILEDVANPFFSAVHRGIEDVARERGYLTFTGSSDEDPQRERGLAAAFAARNVDGLIIAPSPDDHGYLADEQAHGVRFVFVDRPPGFLDADTVVSDNRAGARAAVDQLVAGGHRRIGFIGDRADLFTAAERLAGYRDALAAGGLAHDPWLVRHAGSGGLQAGRAATELLAGPDPPTALFSAQNLITVEVVRVLHALGVHHAVAHVGFDDVTFGDLVEPAITVVAQDPREIGLRAAQLLFERLDGLPGRSRQVVVPTRMIRRGSGEIPPPGGP</sequence>
<evidence type="ECO:0000313" key="5">
    <source>
        <dbReference type="EMBL" id="CAA9524754.1"/>
    </source>
</evidence>
<dbReference type="Gene3D" id="3.40.50.2300">
    <property type="match status" value="2"/>
</dbReference>
<dbReference type="GO" id="GO:0000976">
    <property type="term" value="F:transcription cis-regulatory region binding"/>
    <property type="evidence" value="ECO:0007669"/>
    <property type="project" value="TreeGrafter"/>
</dbReference>
<dbReference type="EMBL" id="CADCWC010000079">
    <property type="protein sequence ID" value="CAA9524754.1"/>
    <property type="molecule type" value="Genomic_DNA"/>
</dbReference>
<evidence type="ECO:0000259" key="4">
    <source>
        <dbReference type="PROSITE" id="PS50932"/>
    </source>
</evidence>
<dbReference type="AlphaFoldDB" id="A0A6J4TKD5"/>
<proteinExistence type="predicted"/>
<keyword evidence="3" id="KW-0804">Transcription</keyword>
<name>A0A6J4TKD5_9ACTN</name>
<keyword evidence="1" id="KW-0805">Transcription regulation</keyword>
<dbReference type="InterPro" id="IPR046335">
    <property type="entry name" value="LacI/GalR-like_sensor"/>
</dbReference>
<dbReference type="PANTHER" id="PTHR30146">
    <property type="entry name" value="LACI-RELATED TRANSCRIPTIONAL REPRESSOR"/>
    <property type="match status" value="1"/>
</dbReference>
<protein>
    <submittedName>
        <fullName evidence="5">Putative LacI-family transcriptional regulator</fullName>
    </submittedName>
</protein>
<gene>
    <name evidence="5" type="ORF">AVDCRST_MAG79-426</name>
</gene>
<dbReference type="GO" id="GO:0003700">
    <property type="term" value="F:DNA-binding transcription factor activity"/>
    <property type="evidence" value="ECO:0007669"/>
    <property type="project" value="TreeGrafter"/>
</dbReference>
<organism evidence="5">
    <name type="scientific">uncultured Thermoleophilia bacterium</name>
    <dbReference type="NCBI Taxonomy" id="1497501"/>
    <lineage>
        <taxon>Bacteria</taxon>
        <taxon>Bacillati</taxon>
        <taxon>Actinomycetota</taxon>
        <taxon>Thermoleophilia</taxon>
        <taxon>environmental samples</taxon>
    </lineage>
</organism>
<dbReference type="PROSITE" id="PS50932">
    <property type="entry name" value="HTH_LACI_2"/>
    <property type="match status" value="1"/>
</dbReference>
<evidence type="ECO:0000256" key="3">
    <source>
        <dbReference type="ARBA" id="ARBA00023163"/>
    </source>
</evidence>
<dbReference type="InterPro" id="IPR028082">
    <property type="entry name" value="Peripla_BP_I"/>
</dbReference>
<dbReference type="InterPro" id="IPR000843">
    <property type="entry name" value="HTH_LacI"/>
</dbReference>
<feature type="domain" description="HTH lacI-type" evidence="4">
    <location>
        <begin position="1"/>
        <end position="26"/>
    </location>
</feature>